<name>A0AAV7LMD9_PLEWA</name>
<evidence type="ECO:0000313" key="3">
    <source>
        <dbReference type="Proteomes" id="UP001066276"/>
    </source>
</evidence>
<accession>A0AAV7LMD9</accession>
<gene>
    <name evidence="2" type="ORF">NDU88_005295</name>
</gene>
<sequence>MQRSRHPGSWCRLPKLVPVFRPLDYGTETEGGREVARSLWSRVLRLLSLPRGCQRNRTPGAAAGASARARSLTGAQPRGLRGTAGSKEPAPAREKLHEREVPSVPPRLESAV</sequence>
<dbReference type="AlphaFoldDB" id="A0AAV7LMD9"/>
<organism evidence="2 3">
    <name type="scientific">Pleurodeles waltl</name>
    <name type="common">Iberian ribbed newt</name>
    <dbReference type="NCBI Taxonomy" id="8319"/>
    <lineage>
        <taxon>Eukaryota</taxon>
        <taxon>Metazoa</taxon>
        <taxon>Chordata</taxon>
        <taxon>Craniata</taxon>
        <taxon>Vertebrata</taxon>
        <taxon>Euteleostomi</taxon>
        <taxon>Amphibia</taxon>
        <taxon>Batrachia</taxon>
        <taxon>Caudata</taxon>
        <taxon>Salamandroidea</taxon>
        <taxon>Salamandridae</taxon>
        <taxon>Pleurodelinae</taxon>
        <taxon>Pleurodeles</taxon>
    </lineage>
</organism>
<dbReference type="EMBL" id="JANPWB010000015">
    <property type="protein sequence ID" value="KAJ1092183.1"/>
    <property type="molecule type" value="Genomic_DNA"/>
</dbReference>
<evidence type="ECO:0000313" key="2">
    <source>
        <dbReference type="EMBL" id="KAJ1092183.1"/>
    </source>
</evidence>
<dbReference type="Proteomes" id="UP001066276">
    <property type="component" value="Chromosome 11"/>
</dbReference>
<feature type="compositionally biased region" description="Basic and acidic residues" evidence="1">
    <location>
        <begin position="90"/>
        <end position="101"/>
    </location>
</feature>
<feature type="region of interest" description="Disordered" evidence="1">
    <location>
        <begin position="52"/>
        <end position="112"/>
    </location>
</feature>
<evidence type="ECO:0000256" key="1">
    <source>
        <dbReference type="SAM" id="MobiDB-lite"/>
    </source>
</evidence>
<feature type="compositionally biased region" description="Low complexity" evidence="1">
    <location>
        <begin position="60"/>
        <end position="71"/>
    </location>
</feature>
<proteinExistence type="predicted"/>
<reference evidence="2" key="1">
    <citation type="journal article" date="2022" name="bioRxiv">
        <title>Sequencing and chromosome-scale assembly of the giantPleurodeles waltlgenome.</title>
        <authorList>
            <person name="Brown T."/>
            <person name="Elewa A."/>
            <person name="Iarovenko S."/>
            <person name="Subramanian E."/>
            <person name="Araus A.J."/>
            <person name="Petzold A."/>
            <person name="Susuki M."/>
            <person name="Suzuki K.-i.T."/>
            <person name="Hayashi T."/>
            <person name="Toyoda A."/>
            <person name="Oliveira C."/>
            <person name="Osipova E."/>
            <person name="Leigh N.D."/>
            <person name="Simon A."/>
            <person name="Yun M.H."/>
        </authorList>
    </citation>
    <scope>NUCLEOTIDE SEQUENCE</scope>
    <source>
        <strain evidence="2">20211129_DDA</strain>
        <tissue evidence="2">Liver</tissue>
    </source>
</reference>
<comment type="caution">
    <text evidence="2">The sequence shown here is derived from an EMBL/GenBank/DDBJ whole genome shotgun (WGS) entry which is preliminary data.</text>
</comment>
<protein>
    <submittedName>
        <fullName evidence="2">Uncharacterized protein</fullName>
    </submittedName>
</protein>
<keyword evidence="3" id="KW-1185">Reference proteome</keyword>